<evidence type="ECO:0000313" key="7">
    <source>
        <dbReference type="EMBL" id="MFD2741360.1"/>
    </source>
</evidence>
<organism evidence="7 8">
    <name type="scientific">Sulfitobacter aestuarii</name>
    <dbReference type="NCBI Taxonomy" id="2161676"/>
    <lineage>
        <taxon>Bacteria</taxon>
        <taxon>Pseudomonadati</taxon>
        <taxon>Pseudomonadota</taxon>
        <taxon>Alphaproteobacteria</taxon>
        <taxon>Rhodobacterales</taxon>
        <taxon>Roseobacteraceae</taxon>
        <taxon>Sulfitobacter</taxon>
    </lineage>
</organism>
<keyword evidence="2 5" id="KW-0812">Transmembrane</keyword>
<keyword evidence="8" id="KW-1185">Reference proteome</keyword>
<dbReference type="Pfam" id="PF01699">
    <property type="entry name" value="Na_Ca_ex"/>
    <property type="match status" value="2"/>
</dbReference>
<dbReference type="RefSeq" id="WP_386375787.1">
    <property type="nucleotide sequence ID" value="NZ_JBHUMP010000022.1"/>
</dbReference>
<proteinExistence type="predicted"/>
<accession>A0ABW5U7W7</accession>
<feature type="transmembrane region" description="Helical" evidence="5">
    <location>
        <begin position="260"/>
        <end position="279"/>
    </location>
</feature>
<feature type="transmembrane region" description="Helical" evidence="5">
    <location>
        <begin position="198"/>
        <end position="222"/>
    </location>
</feature>
<reference evidence="8" key="1">
    <citation type="journal article" date="2019" name="Int. J. Syst. Evol. Microbiol.">
        <title>The Global Catalogue of Microorganisms (GCM) 10K type strain sequencing project: providing services to taxonomists for standard genome sequencing and annotation.</title>
        <authorList>
            <consortium name="The Broad Institute Genomics Platform"/>
            <consortium name="The Broad Institute Genome Sequencing Center for Infectious Disease"/>
            <person name="Wu L."/>
            <person name="Ma J."/>
        </authorList>
    </citation>
    <scope>NUCLEOTIDE SEQUENCE [LARGE SCALE GENOMIC DNA]</scope>
    <source>
        <strain evidence="8">TISTR 2562</strain>
    </source>
</reference>
<dbReference type="InterPro" id="IPR044880">
    <property type="entry name" value="NCX_ion-bd_dom_sf"/>
</dbReference>
<evidence type="ECO:0000259" key="6">
    <source>
        <dbReference type="Pfam" id="PF01699"/>
    </source>
</evidence>
<gene>
    <name evidence="7" type="ORF">ACFSUD_17430</name>
</gene>
<feature type="transmembrane region" description="Helical" evidence="5">
    <location>
        <begin position="228"/>
        <end position="251"/>
    </location>
</feature>
<dbReference type="Gene3D" id="6.10.280.80">
    <property type="entry name" value="NCX, peripheral helical region"/>
    <property type="match status" value="1"/>
</dbReference>
<dbReference type="PANTHER" id="PTHR10846">
    <property type="entry name" value="SODIUM/POTASSIUM/CALCIUM EXCHANGER"/>
    <property type="match status" value="1"/>
</dbReference>
<feature type="transmembrane region" description="Helical" evidence="5">
    <location>
        <begin position="285"/>
        <end position="303"/>
    </location>
</feature>
<feature type="transmembrane region" description="Helical" evidence="5">
    <location>
        <begin position="66"/>
        <end position="92"/>
    </location>
</feature>
<evidence type="ECO:0000256" key="2">
    <source>
        <dbReference type="ARBA" id="ARBA00022692"/>
    </source>
</evidence>
<dbReference type="Gene3D" id="1.20.1420.30">
    <property type="entry name" value="NCX, central ion-binding region"/>
    <property type="match status" value="1"/>
</dbReference>
<keyword evidence="3 5" id="KW-1133">Transmembrane helix</keyword>
<feature type="domain" description="Sodium/calcium exchanger membrane region" evidence="6">
    <location>
        <begin position="164"/>
        <end position="303"/>
    </location>
</feature>
<dbReference type="InterPro" id="IPR004837">
    <property type="entry name" value="NaCa_Exmemb"/>
</dbReference>
<comment type="caution">
    <text evidence="7">The sequence shown here is derived from an EMBL/GenBank/DDBJ whole genome shotgun (WGS) entry which is preliminary data.</text>
</comment>
<dbReference type="PANTHER" id="PTHR10846:SF8">
    <property type="entry name" value="INNER MEMBRANE PROTEIN YRBG"/>
    <property type="match status" value="1"/>
</dbReference>
<dbReference type="Proteomes" id="UP001597474">
    <property type="component" value="Unassembled WGS sequence"/>
</dbReference>
<evidence type="ECO:0000256" key="4">
    <source>
        <dbReference type="ARBA" id="ARBA00023136"/>
    </source>
</evidence>
<evidence type="ECO:0000256" key="1">
    <source>
        <dbReference type="ARBA" id="ARBA00004141"/>
    </source>
</evidence>
<feature type="transmembrane region" description="Helical" evidence="5">
    <location>
        <begin position="155"/>
        <end position="177"/>
    </location>
</feature>
<evidence type="ECO:0000256" key="5">
    <source>
        <dbReference type="SAM" id="Phobius"/>
    </source>
</evidence>
<evidence type="ECO:0000313" key="8">
    <source>
        <dbReference type="Proteomes" id="UP001597474"/>
    </source>
</evidence>
<sequence>MDYIYVVAGLIGLFVGGEALVRGSVGIARRWAISPLLIGLTIVGFGTSTPELLVSVQAALRGVPDIAVGNIVGSNIANILLIVGLTCLIWPIRVSGGTLQRDTGVMLAAAFALVPIFAMGEIHRLPGILLLLALAGYLTWAYLHPGAEVEEHGDTAVPGSLLVSALWVLFGLVFLMFGARFLVDGSASIARDFGVSEAFIGLTIVAVGTSLPELATSIIAAFRRQSEIAIGNIIGSNIFNVLGILGVTALIRPVPVADRFLTFDLPIMITSSLALTALLLTRPVIGRGTGLFVLAAYVAYLWMAR</sequence>
<dbReference type="NCBIfam" id="TIGR00367">
    <property type="entry name" value="calcium/sodium antiporter"/>
    <property type="match status" value="1"/>
</dbReference>
<dbReference type="EMBL" id="JBHUMP010000022">
    <property type="protein sequence ID" value="MFD2741360.1"/>
    <property type="molecule type" value="Genomic_DNA"/>
</dbReference>
<name>A0ABW5U7W7_9RHOB</name>
<protein>
    <submittedName>
        <fullName evidence="7">Calcium/sodium antiporter</fullName>
    </submittedName>
</protein>
<feature type="transmembrane region" description="Helical" evidence="5">
    <location>
        <begin position="104"/>
        <end position="120"/>
    </location>
</feature>
<evidence type="ECO:0000256" key="3">
    <source>
        <dbReference type="ARBA" id="ARBA00022989"/>
    </source>
</evidence>
<dbReference type="InterPro" id="IPR004481">
    <property type="entry name" value="K/Na/Ca-exchanger"/>
</dbReference>
<feature type="transmembrane region" description="Helical" evidence="5">
    <location>
        <begin position="127"/>
        <end position="143"/>
    </location>
</feature>
<keyword evidence="4 5" id="KW-0472">Membrane</keyword>
<comment type="subcellular location">
    <subcellularLocation>
        <location evidence="1">Membrane</location>
        <topology evidence="1">Multi-pass membrane protein</topology>
    </subcellularLocation>
</comment>
<feature type="transmembrane region" description="Helical" evidence="5">
    <location>
        <begin position="33"/>
        <end position="54"/>
    </location>
</feature>
<feature type="domain" description="Sodium/calcium exchanger membrane region" evidence="6">
    <location>
        <begin position="4"/>
        <end position="142"/>
    </location>
</feature>